<evidence type="ECO:0000313" key="6">
    <source>
        <dbReference type="EMBL" id="MIV47087.1"/>
    </source>
</evidence>
<feature type="domain" description="MbtH-like" evidence="1">
    <location>
        <begin position="9"/>
        <end position="56"/>
    </location>
</feature>
<evidence type="ECO:0000313" key="4">
    <source>
        <dbReference type="EMBL" id="MGD30833.1"/>
    </source>
</evidence>
<dbReference type="Proteomes" id="UP000839834">
    <property type="component" value="Unassembled WGS sequence"/>
</dbReference>
<name>A0A1S0ZY34_SALER</name>
<dbReference type="EMBL" id="AAACVH010000047">
    <property type="protein sequence ID" value="EAA8667613.1"/>
    <property type="molecule type" value="Genomic_DNA"/>
</dbReference>
<evidence type="ECO:0000313" key="11">
    <source>
        <dbReference type="Proteomes" id="UP000251994"/>
    </source>
</evidence>
<dbReference type="EMBL" id="CP030219">
    <property type="protein sequence ID" value="AXD72583.1"/>
    <property type="molecule type" value="Genomic_DNA"/>
</dbReference>
<accession>A0A1S0ZY34</accession>
<dbReference type="AlphaFoldDB" id="A0A1S0ZY34"/>
<dbReference type="Gene3D" id="3.90.820.10">
    <property type="entry name" value="Structural Genomics, Unknown Function 30-nov-00 1gh9 Mol_id"/>
    <property type="match status" value="1"/>
</dbReference>
<dbReference type="EMBL" id="VFRH01000003">
    <property type="protein sequence ID" value="TPQ14443.1"/>
    <property type="molecule type" value="Genomic_DNA"/>
</dbReference>
<dbReference type="InterPro" id="IPR037407">
    <property type="entry name" value="MLP_fam"/>
</dbReference>
<evidence type="ECO:0000313" key="12">
    <source>
        <dbReference type="Proteomes" id="UP000320106"/>
    </source>
</evidence>
<dbReference type="SMART" id="SM00923">
    <property type="entry name" value="MbtH"/>
    <property type="match status" value="1"/>
</dbReference>
<dbReference type="Proteomes" id="UP000839526">
    <property type="component" value="Unassembled WGS sequence"/>
</dbReference>
<gene>
    <name evidence="6" type="ORF">A7E06_27355</name>
    <name evidence="9" type="ORF">A7S51_13645</name>
    <name evidence="2" type="ORF">CHC34_17500</name>
    <name evidence="8" type="ORF">D9O31_17075</name>
    <name evidence="7" type="ORF">EAK82_13275</name>
    <name evidence="4" type="ORF">EE393_18065</name>
    <name evidence="10" type="ORF">FJR63_03565</name>
    <name evidence="5" type="ORF">KO51_15885</name>
    <name evidence="3" type="ORF">NL99_22190</name>
</gene>
<dbReference type="Proteomes" id="UP000885283">
    <property type="component" value="Unassembled WGS sequence"/>
</dbReference>
<dbReference type="SUPFAM" id="SSF160582">
    <property type="entry name" value="MbtH-like"/>
    <property type="match status" value="1"/>
</dbReference>
<sequence>MGPIDLQGTGKEDEYSVVKNSEGQFSIWLLELPLPEGWQVSGFIGKKQDCLDYIRKEWRDMRPFTLQCAEQRLSPQKSERIL</sequence>
<dbReference type="GO" id="GO:0019290">
    <property type="term" value="P:siderophore biosynthetic process"/>
    <property type="evidence" value="ECO:0007669"/>
    <property type="project" value="TreeGrafter"/>
</dbReference>
<evidence type="ECO:0000313" key="10">
    <source>
        <dbReference type="EMBL" id="TPQ14443.1"/>
    </source>
</evidence>
<dbReference type="Proteomes" id="UP000885336">
    <property type="component" value="Unassembled WGS sequence"/>
</dbReference>
<evidence type="ECO:0000313" key="5">
    <source>
        <dbReference type="EMBL" id="MIK92991.1"/>
    </source>
</evidence>
<dbReference type="InterPro" id="IPR038020">
    <property type="entry name" value="MbtH-like_sf"/>
</dbReference>
<protein>
    <submittedName>
        <fullName evidence="10">MbtH family NRPS accessory protein</fullName>
    </submittedName>
    <submittedName>
        <fullName evidence="2">MbtH family protein</fullName>
    </submittedName>
</protein>
<proteinExistence type="predicted"/>
<dbReference type="Pfam" id="PF03621">
    <property type="entry name" value="MbtH"/>
    <property type="match status" value="1"/>
</dbReference>
<dbReference type="PANTHER" id="PTHR38444:SF1">
    <property type="entry name" value="ENTEROBACTIN BIOSYNTHESIS PROTEIN YBDZ"/>
    <property type="match status" value="1"/>
</dbReference>
<dbReference type="Proteomes" id="UP000320106">
    <property type="component" value="Unassembled WGS sequence"/>
</dbReference>
<dbReference type="GO" id="GO:0005829">
    <property type="term" value="C:cytosol"/>
    <property type="evidence" value="ECO:0007669"/>
    <property type="project" value="TreeGrafter"/>
</dbReference>
<dbReference type="Proteomes" id="UP000866740">
    <property type="component" value="Unassembled WGS sequence"/>
</dbReference>
<reference evidence="10 12" key="5">
    <citation type="submission" date="2019-06" db="EMBL/GenBank/DDBJ databases">
        <title>Comparative genome anaysis of Salmonella and Staphylococcus aureus isolated from China.</title>
        <authorList>
            <person name="Li L."/>
        </authorList>
    </citation>
    <scope>NUCLEOTIDE SEQUENCE [LARGE SCALE GENOMIC DNA]</scope>
    <source>
        <strain evidence="10 12">GSJ/2016-Sal.-012</strain>
    </source>
</reference>
<evidence type="ECO:0000313" key="7">
    <source>
        <dbReference type="EMBL" id="MLW01191.1"/>
    </source>
</evidence>
<dbReference type="EMBL" id="RNKS01000047">
    <property type="protein sequence ID" value="MGD30833.1"/>
    <property type="molecule type" value="Genomic_DNA"/>
</dbReference>
<dbReference type="Proteomes" id="UP000251994">
    <property type="component" value="Chromosome"/>
</dbReference>
<evidence type="ECO:0000313" key="9">
    <source>
        <dbReference type="EMBL" id="OHJ51898.1"/>
    </source>
</evidence>
<dbReference type="PANTHER" id="PTHR38444">
    <property type="entry name" value="ENTEROBACTIN BIOSYNTHESIS PROTEIN YBDZ"/>
    <property type="match status" value="1"/>
</dbReference>
<dbReference type="EMBL" id="RWAH01000016">
    <property type="protein sequence ID" value="MMS78209.1"/>
    <property type="molecule type" value="Genomic_DNA"/>
</dbReference>
<evidence type="ECO:0000313" key="3">
    <source>
        <dbReference type="EMBL" id="EAA8667613.1"/>
    </source>
</evidence>
<evidence type="ECO:0000259" key="1">
    <source>
        <dbReference type="SMART" id="SM00923"/>
    </source>
</evidence>
<reference evidence="3" key="3">
    <citation type="submission" date="2018-08" db="EMBL/GenBank/DDBJ databases">
        <authorList>
            <consortium name="GenomeTrakr network: Whole genome sequencing for foodborne pathogen traceback"/>
        </authorList>
    </citation>
    <scope>NUCLEOTIDE SEQUENCE [LARGE SCALE GENOMIC DNA]</scope>
    <source>
        <strain evidence="6">CFSAN048114</strain>
        <strain evidence="5">FLUFL-1338</strain>
        <strain evidence="3">FLUFL-367</strain>
    </source>
</reference>
<evidence type="ECO:0000313" key="2">
    <source>
        <dbReference type="EMBL" id="AXD72583.1"/>
    </source>
</evidence>
<dbReference type="RefSeq" id="WP_023248691.1">
    <property type="nucleotide sequence ID" value="NZ_CP030180.1"/>
</dbReference>
<reference evidence="9" key="1">
    <citation type="submission" date="2016-09" db="EMBL/GenBank/DDBJ databases">
        <title>Whole genome sequencing of Salmonella enterica.</title>
        <authorList>
            <person name="Bell R."/>
        </authorList>
    </citation>
    <scope>NUCLEOTIDE SEQUENCE [LARGE SCALE GENOMIC DNA]</scope>
    <source>
        <strain evidence="9">CFSAN044929</strain>
    </source>
</reference>
<organism evidence="9">
    <name type="scientific">Salmonella enterica</name>
    <name type="common">Salmonella choleraesuis</name>
    <dbReference type="NCBI Taxonomy" id="28901"/>
    <lineage>
        <taxon>Bacteria</taxon>
        <taxon>Pseudomonadati</taxon>
        <taxon>Pseudomonadota</taxon>
        <taxon>Gammaproteobacteria</taxon>
        <taxon>Enterobacterales</taxon>
        <taxon>Enterobacteriaceae</taxon>
        <taxon>Salmonella</taxon>
    </lineage>
</organism>
<reference evidence="4" key="4">
    <citation type="submission" date="2018-11" db="EMBL/GenBank/DDBJ databases">
        <authorList>
            <consortium name="PulseNet: The National Subtyping Network for Foodborne Disease Surveillance"/>
            <person name="Tarr C.L."/>
            <person name="Trees E."/>
            <person name="Katz L.S."/>
            <person name="Carleton-Romer H.A."/>
            <person name="Stroika S."/>
            <person name="Kucerova Z."/>
            <person name="Roache K.F."/>
            <person name="Sabol A.L."/>
            <person name="Besser J."/>
            <person name="Gerner-Smidt P."/>
        </authorList>
    </citation>
    <scope>NUCLEOTIDE SEQUENCE [LARGE SCALE GENOMIC DNA]</scope>
    <source>
        <strain evidence="7">PNUSAS038541</strain>
        <strain evidence="8">PNUSAS052121</strain>
        <strain evidence="4">PNUSAS058450</strain>
    </source>
</reference>
<evidence type="ECO:0000313" key="8">
    <source>
        <dbReference type="EMBL" id="MMS78209.1"/>
    </source>
</evidence>
<dbReference type="EMBL" id="RSUV01000036">
    <property type="protein sequence ID" value="MIV47087.1"/>
    <property type="molecule type" value="Genomic_DNA"/>
</dbReference>
<dbReference type="InterPro" id="IPR005153">
    <property type="entry name" value="MbtH-like_dom"/>
</dbReference>
<dbReference type="Proteomes" id="UP000885392">
    <property type="component" value="Unassembled WGS sequence"/>
</dbReference>
<dbReference type="EMBL" id="RSMR01000015">
    <property type="protein sequence ID" value="MIK92991.1"/>
    <property type="molecule type" value="Genomic_DNA"/>
</dbReference>
<reference evidence="2 11" key="2">
    <citation type="submission" date="2018-06" db="EMBL/GenBank/DDBJ databases">
        <title>Completed Genome Sequences of 32 Strains from Various Serotypes of Salmonella enterica.</title>
        <authorList>
            <person name="Nash J.H.E."/>
            <person name="Robertson J."/>
            <person name="Bessonov K."/>
        </authorList>
    </citation>
    <scope>NUCLEOTIDE SEQUENCE [LARGE SCALE GENOMIC DNA]</scope>
    <source>
        <strain evidence="2 11">SA20021456</strain>
    </source>
</reference>
<dbReference type="EMBL" id="MLTE01000008">
    <property type="protein sequence ID" value="OHJ51898.1"/>
    <property type="molecule type" value="Genomic_DNA"/>
</dbReference>
<dbReference type="Proteomes" id="UP000839530">
    <property type="component" value="Unassembled WGS sequence"/>
</dbReference>
<dbReference type="EMBL" id="RVIJ01000011">
    <property type="protein sequence ID" value="MLW01191.1"/>
    <property type="molecule type" value="Genomic_DNA"/>
</dbReference>